<gene>
    <name evidence="1" type="ORF">RYX56_04170</name>
</gene>
<comment type="caution">
    <text evidence="1">The sequence shown here is derived from an EMBL/GenBank/DDBJ whole genome shotgun (WGS) entry which is preliminary data.</text>
</comment>
<dbReference type="SMART" id="SM00938">
    <property type="entry name" value="P-II"/>
    <property type="match status" value="1"/>
</dbReference>
<dbReference type="Pfam" id="PF00543">
    <property type="entry name" value="P-II"/>
    <property type="match status" value="2"/>
</dbReference>
<dbReference type="Proteomes" id="UP001287282">
    <property type="component" value="Unassembled WGS sequence"/>
</dbReference>
<organism evidence="1 2">
    <name type="scientific">Alkalihalophilus lindianensis</name>
    <dbReference type="NCBI Taxonomy" id="1630542"/>
    <lineage>
        <taxon>Bacteria</taxon>
        <taxon>Bacillati</taxon>
        <taxon>Bacillota</taxon>
        <taxon>Bacilli</taxon>
        <taxon>Bacillales</taxon>
        <taxon>Bacillaceae</taxon>
        <taxon>Alkalihalophilus</taxon>
    </lineage>
</organism>
<dbReference type="InterPro" id="IPR015867">
    <property type="entry name" value="N-reg_PII/ATP_PRibTrfase_C"/>
</dbReference>
<accession>A0ABU3X6P1</accession>
<dbReference type="EMBL" id="JAWJBA010000001">
    <property type="protein sequence ID" value="MDV2683569.1"/>
    <property type="molecule type" value="Genomic_DNA"/>
</dbReference>
<sequence>MSLNRSQQLFVTIVKKHHAKPLVKAAKNAGAEGATILYAKGSGIHEKKSFIGIPIEFEKELILTIAKKQVMDQIVHAIVQTGKLNESGKGIGFTIDLKKVTGIAHLLDDPEEADQVMGEEDEDIMPKEDIPFDLIVTIVKKGSANQVIDSSLEAGAEGGTILNGRGSGIHEKASLLNIPIEPEKEVVLTLIHQKKTKEVLQAIETGVGLNQSGKGIAFVIEVDKVVGINHVIEELIEKTTE</sequence>
<keyword evidence="2" id="KW-1185">Reference proteome</keyword>
<reference evidence="1 2" key="1">
    <citation type="submission" date="2023-10" db="EMBL/GenBank/DDBJ databases">
        <title>Screening of Alkalihalobacillus lindianensis BZ-TG-R113 and Its Alleviation of Salt Stress on Rapeseed Growth.</title>
        <authorList>
            <person name="Zhao B."/>
            <person name="Guo T."/>
        </authorList>
    </citation>
    <scope>NUCLEOTIDE SEQUENCE [LARGE SCALE GENOMIC DNA]</scope>
    <source>
        <strain evidence="1 2">BZ-TG-R113</strain>
    </source>
</reference>
<protein>
    <submittedName>
        <fullName evidence="1">P-II family nitrogen regulator</fullName>
    </submittedName>
</protein>
<proteinExistence type="predicted"/>
<evidence type="ECO:0000313" key="2">
    <source>
        <dbReference type="Proteomes" id="UP001287282"/>
    </source>
</evidence>
<dbReference type="PROSITE" id="PS51343">
    <property type="entry name" value="PII_GLNB_DOM"/>
    <property type="match status" value="2"/>
</dbReference>
<dbReference type="InterPro" id="IPR002187">
    <property type="entry name" value="N-reg_PII"/>
</dbReference>
<dbReference type="InterPro" id="IPR011322">
    <property type="entry name" value="N-reg_PII-like_a/b"/>
</dbReference>
<dbReference type="SUPFAM" id="SSF54913">
    <property type="entry name" value="GlnB-like"/>
    <property type="match status" value="2"/>
</dbReference>
<dbReference type="Gene3D" id="3.30.70.120">
    <property type="match status" value="2"/>
</dbReference>
<dbReference type="RefSeq" id="WP_317120873.1">
    <property type="nucleotide sequence ID" value="NZ_JAWJBA010000001.1"/>
</dbReference>
<evidence type="ECO:0000313" key="1">
    <source>
        <dbReference type="EMBL" id="MDV2683569.1"/>
    </source>
</evidence>
<name>A0ABU3X6P1_9BACI</name>